<dbReference type="KEGG" id="kla:KLLA0_F14575g"/>
<dbReference type="InParanoid" id="Q6CK04"/>
<evidence type="ECO:0000256" key="2">
    <source>
        <dbReference type="PROSITE-ProRule" id="PRU00192"/>
    </source>
</evidence>
<feature type="compositionally biased region" description="Basic and acidic residues" evidence="3">
    <location>
        <begin position="409"/>
        <end position="421"/>
    </location>
</feature>
<feature type="compositionally biased region" description="Polar residues" evidence="3">
    <location>
        <begin position="111"/>
        <end position="130"/>
    </location>
</feature>
<dbReference type="Pfam" id="PF00018">
    <property type="entry name" value="SH3_1"/>
    <property type="match status" value="1"/>
</dbReference>
<dbReference type="InterPro" id="IPR036028">
    <property type="entry name" value="SH3-like_dom_sf"/>
</dbReference>
<protein>
    <submittedName>
        <fullName evidence="5">KLLA0F14575p</fullName>
    </submittedName>
</protein>
<dbReference type="InterPro" id="IPR001452">
    <property type="entry name" value="SH3_domain"/>
</dbReference>
<evidence type="ECO:0000259" key="4">
    <source>
        <dbReference type="PROSITE" id="PS50002"/>
    </source>
</evidence>
<evidence type="ECO:0000313" key="6">
    <source>
        <dbReference type="Proteomes" id="UP000000598"/>
    </source>
</evidence>
<dbReference type="InterPro" id="IPR035552">
    <property type="entry name" value="Mti1_SH3"/>
</dbReference>
<accession>Q6CK04</accession>
<dbReference type="PANTHER" id="PTHR46026">
    <property type="entry name" value="RHO-TYPE GUANINE NUCLEOTIDE EXCHANGE FACTOR, ISOFORM F"/>
    <property type="match status" value="1"/>
</dbReference>
<name>Q6CK04_KLULA</name>
<feature type="compositionally biased region" description="Low complexity" evidence="3">
    <location>
        <begin position="94"/>
        <end position="108"/>
    </location>
</feature>
<feature type="compositionally biased region" description="Pro residues" evidence="3">
    <location>
        <begin position="489"/>
        <end position="524"/>
    </location>
</feature>
<feature type="compositionally biased region" description="Low complexity" evidence="3">
    <location>
        <begin position="184"/>
        <end position="203"/>
    </location>
</feature>
<dbReference type="PANTHER" id="PTHR46026:SF1">
    <property type="entry name" value="RHO-TYPE GUANINE NUCLEOTIDE EXCHANGE FACTOR, ISOFORM F"/>
    <property type="match status" value="1"/>
</dbReference>
<feature type="compositionally biased region" description="Low complexity" evidence="3">
    <location>
        <begin position="578"/>
        <end position="598"/>
    </location>
</feature>
<feature type="compositionally biased region" description="Low complexity" evidence="3">
    <location>
        <begin position="164"/>
        <end position="173"/>
    </location>
</feature>
<dbReference type="Pfam" id="PF25459">
    <property type="entry name" value="AIM3_BBC1_C"/>
    <property type="match status" value="1"/>
</dbReference>
<dbReference type="SMART" id="SM00326">
    <property type="entry name" value="SH3"/>
    <property type="match status" value="1"/>
</dbReference>
<gene>
    <name evidence="5" type="ORF">KLLA0_F14575g</name>
</gene>
<evidence type="ECO:0000256" key="1">
    <source>
        <dbReference type="ARBA" id="ARBA00022443"/>
    </source>
</evidence>
<dbReference type="OMA" id="KAIFEYK"/>
<evidence type="ECO:0000313" key="5">
    <source>
        <dbReference type="EMBL" id="CAG98443.1"/>
    </source>
</evidence>
<dbReference type="InterPro" id="IPR057402">
    <property type="entry name" value="AIM3_BBC1_C"/>
</dbReference>
<dbReference type="PROSITE" id="PS50002">
    <property type="entry name" value="SH3"/>
    <property type="match status" value="1"/>
</dbReference>
<feature type="compositionally biased region" description="Acidic residues" evidence="3">
    <location>
        <begin position="260"/>
        <end position="282"/>
    </location>
</feature>
<dbReference type="Gene3D" id="2.30.30.40">
    <property type="entry name" value="SH3 Domains"/>
    <property type="match status" value="1"/>
</dbReference>
<feature type="compositionally biased region" description="Acidic residues" evidence="3">
    <location>
        <begin position="215"/>
        <end position="225"/>
    </location>
</feature>
<dbReference type="HOGENOM" id="CLU_003021_0_0_1"/>
<evidence type="ECO:0000256" key="3">
    <source>
        <dbReference type="SAM" id="MobiDB-lite"/>
    </source>
</evidence>
<dbReference type="EMBL" id="CR382126">
    <property type="protein sequence ID" value="CAG98443.1"/>
    <property type="molecule type" value="Genomic_DNA"/>
</dbReference>
<keyword evidence="1 2" id="KW-0728">SH3 domain</keyword>
<reference evidence="5 6" key="1">
    <citation type="journal article" date="2004" name="Nature">
        <title>Genome evolution in yeasts.</title>
        <authorList>
            <consortium name="Genolevures"/>
            <person name="Dujon B."/>
            <person name="Sherman D."/>
            <person name="Fischer G."/>
            <person name="Durrens P."/>
            <person name="Casaregola S."/>
            <person name="Lafontaine I."/>
            <person name="de Montigny J."/>
            <person name="Marck C."/>
            <person name="Neuveglise C."/>
            <person name="Talla E."/>
            <person name="Goffard N."/>
            <person name="Frangeul L."/>
            <person name="Aigle M."/>
            <person name="Anthouard V."/>
            <person name="Babour A."/>
            <person name="Barbe V."/>
            <person name="Barnay S."/>
            <person name="Blanchin S."/>
            <person name="Beckerich J.M."/>
            <person name="Beyne E."/>
            <person name="Bleykasten C."/>
            <person name="Boisrame A."/>
            <person name="Boyer J."/>
            <person name="Cattolico L."/>
            <person name="Confanioleri F."/>
            <person name="de Daruvar A."/>
            <person name="Despons L."/>
            <person name="Fabre E."/>
            <person name="Fairhead C."/>
            <person name="Ferry-Dumazet H."/>
            <person name="Groppi A."/>
            <person name="Hantraye F."/>
            <person name="Hennequin C."/>
            <person name="Jauniaux N."/>
            <person name="Joyet P."/>
            <person name="Kachouri R."/>
            <person name="Kerrest A."/>
            <person name="Koszul R."/>
            <person name="Lemaire M."/>
            <person name="Lesur I."/>
            <person name="Ma L."/>
            <person name="Muller H."/>
            <person name="Nicaud J.M."/>
            <person name="Nikolski M."/>
            <person name="Oztas S."/>
            <person name="Ozier-Kalogeropoulos O."/>
            <person name="Pellenz S."/>
            <person name="Potier S."/>
            <person name="Richard G.F."/>
            <person name="Straub M.L."/>
            <person name="Suleau A."/>
            <person name="Swennene D."/>
            <person name="Tekaia F."/>
            <person name="Wesolowski-Louvel M."/>
            <person name="Westhof E."/>
            <person name="Wirth B."/>
            <person name="Zeniou-Meyer M."/>
            <person name="Zivanovic I."/>
            <person name="Bolotin-Fukuhara M."/>
            <person name="Thierry A."/>
            <person name="Bouchier C."/>
            <person name="Caudron B."/>
            <person name="Scarpelli C."/>
            <person name="Gaillardin C."/>
            <person name="Weissenbach J."/>
            <person name="Wincker P."/>
            <person name="Souciet J.L."/>
        </authorList>
    </citation>
    <scope>NUCLEOTIDE SEQUENCE [LARGE SCALE GENOMIC DNA]</scope>
    <source>
        <strain evidence="6">ATCC 8585 / CBS 2359 / DSM 70799 / NBRC 1267 / NRRL Y-1140 / WM37</strain>
    </source>
</reference>
<feature type="region of interest" description="Disordered" evidence="3">
    <location>
        <begin position="61"/>
        <end position="602"/>
    </location>
</feature>
<keyword evidence="6" id="KW-1185">Reference proteome</keyword>
<dbReference type="Proteomes" id="UP000000598">
    <property type="component" value="Chromosome F"/>
</dbReference>
<dbReference type="FunCoup" id="Q6CK04">
    <property type="interactions" value="212"/>
</dbReference>
<dbReference type="SUPFAM" id="SSF50044">
    <property type="entry name" value="SH3-domain"/>
    <property type="match status" value="1"/>
</dbReference>
<feature type="compositionally biased region" description="Basic and acidic residues" evidence="3">
    <location>
        <begin position="283"/>
        <end position="294"/>
    </location>
</feature>
<feature type="domain" description="SH3" evidence="4">
    <location>
        <begin position="2"/>
        <end position="66"/>
    </location>
</feature>
<feature type="compositionally biased region" description="Basic and acidic residues" evidence="3">
    <location>
        <begin position="64"/>
        <end position="83"/>
    </location>
</feature>
<dbReference type="PaxDb" id="284590-Q6CK04"/>
<dbReference type="CDD" id="cd11887">
    <property type="entry name" value="SH3_Bbc1"/>
    <property type="match status" value="1"/>
</dbReference>
<dbReference type="STRING" id="284590.Q6CK04"/>
<organism evidence="5 6">
    <name type="scientific">Kluyveromyces lactis (strain ATCC 8585 / CBS 2359 / DSM 70799 / NBRC 1267 / NRRL Y-1140 / WM37)</name>
    <name type="common">Yeast</name>
    <name type="synonym">Candida sphaerica</name>
    <dbReference type="NCBI Taxonomy" id="284590"/>
    <lineage>
        <taxon>Eukaryota</taxon>
        <taxon>Fungi</taxon>
        <taxon>Dikarya</taxon>
        <taxon>Ascomycota</taxon>
        <taxon>Saccharomycotina</taxon>
        <taxon>Saccharomycetes</taxon>
        <taxon>Saccharomycetales</taxon>
        <taxon>Saccharomycetaceae</taxon>
        <taxon>Kluyveromyces</taxon>
    </lineage>
</organism>
<dbReference type="AlphaFoldDB" id="Q6CK04"/>
<feature type="compositionally biased region" description="Pro residues" evidence="3">
    <location>
        <begin position="548"/>
        <end position="566"/>
    </location>
</feature>
<feature type="compositionally biased region" description="Polar residues" evidence="3">
    <location>
        <begin position="242"/>
        <end position="254"/>
    </location>
</feature>
<sequence>MSVPFKVEALFPYTSDFEDDLPFSKGQIITVLEIEDDEWFFGEFKDADGKTKQGIFPKGFVSEPLKETASEPAQEKQPEEKPNVETPVKIPETQTVNPNAAAATAPVQKGKVSQDNVRQLRNSLSFQEGSGDTERSGFVNSDDLVKEAKSESKMSLQQRISMLQHMQKQQQEQAETLHKRKKSISSVSSPTGSVATASATSPVNIEKRESYDASVIEDSDAENPEVDVSTSSIHTAPPIPNDTASIGSHPQRTYSIPEESVNENDDRDDNDENESSEDENEEEQRRAALREKMARLANASRYGMPNAYFNPFGMPMPSADSSKTPTKSKKPKEESESPTETSSLPTAVPVMPFADPSMLPMFRKKTEEIAVETSGHAETPENQADEESESSFVDGVDDAQPAITGSVNYDKDPDFQHKDEVPEGSQGLSGYESEDETTKKVEDEEEEAPSPTVPQRIRPTHVYTIDTSPGSPQTPQTPQATNAPQKLPAAPPIPSAPSVPPIPTGAPIPPVPSSVPVPPLPTKAPAPVLSVKTENTEQKLPTKQPAAAPAPPVPSSGGPPPLPPSNAPQRRPSIQTIPGAANSSPATPSSAAPQIPASFQPLRRTTTAKFEPGTIPELEFSKQSTWWLTKTVQADTVKPSKVKYIWESQDHIVERRNTNKLVVRDFQFLFEDYSQIQAYVVYDPKNPIETAISHQDYIPSSSQSTGSDLLIKTIYENSNKCVGKACHSFIPQILGPIDNLVPPIAQRTYGITVFEHAYNTAIDEAALGKLVPGLILVARNAEFTFDDGLTYSLGIETPFVAILKSVDLETQSLSVIEELGGECKVSMYPLENLTKGKLKVAKPVHRKDIGW</sequence>
<dbReference type="eggNOG" id="ENOG502R16K">
    <property type="taxonomic scope" value="Eukaryota"/>
</dbReference>
<feature type="compositionally biased region" description="Basic and acidic residues" evidence="3">
    <location>
        <begin position="143"/>
        <end position="152"/>
    </location>
</feature>
<proteinExistence type="predicted"/>
<feature type="compositionally biased region" description="Low complexity" evidence="3">
    <location>
        <begin position="467"/>
        <end position="485"/>
    </location>
</feature>